<dbReference type="BioCyc" id="CNIT1237085:G1324-2361-MONOMER"/>
<accession>K0IJF8</accession>
<dbReference type="KEGG" id="nga:Ngar_c23630"/>
<dbReference type="InParanoid" id="K0IJF8"/>
<proteinExistence type="predicted"/>
<dbReference type="Proteomes" id="UP000008037">
    <property type="component" value="Chromosome"/>
</dbReference>
<evidence type="ECO:0000313" key="1">
    <source>
        <dbReference type="EMBL" id="AFU59288.1"/>
    </source>
</evidence>
<sequence>MEVISTQGTFTANVEWIPADIGQPNNFSFNFRDGDGQPVTPAYDVELLRDNQMVPGTLRESQTSLEQEYTFNEAGNYTLRIHNVQTKHPGDVINIPLQVPPE</sequence>
<reference evidence="1 2" key="1">
    <citation type="journal article" date="2012" name="Environ. Microbiol.">
        <title>The genome of the ammonia-oxidizing Candidatus Nitrososphaera gargensis: insights into metabolic versatility and environmental adaptations.</title>
        <authorList>
            <person name="Spang A."/>
            <person name="Poehlein A."/>
            <person name="Offre P."/>
            <person name="Zumbragel S."/>
            <person name="Haider S."/>
            <person name="Rychlik N."/>
            <person name="Nowka B."/>
            <person name="Schmeisser C."/>
            <person name="Lebedeva E.V."/>
            <person name="Rattei T."/>
            <person name="Bohm C."/>
            <person name="Schmid M."/>
            <person name="Galushko A."/>
            <person name="Hatzenpichler R."/>
            <person name="Weinmaier T."/>
            <person name="Daniel R."/>
            <person name="Schleper C."/>
            <person name="Spieck E."/>
            <person name="Streit W."/>
            <person name="Wagner M."/>
        </authorList>
    </citation>
    <scope>NUCLEOTIDE SEQUENCE [LARGE SCALE GENOMIC DNA]</scope>
    <source>
        <strain evidence="2">Ga9.2</strain>
    </source>
</reference>
<dbReference type="AlphaFoldDB" id="K0IJF8"/>
<name>K0IJF8_NITGG</name>
<evidence type="ECO:0008006" key="3">
    <source>
        <dbReference type="Google" id="ProtNLM"/>
    </source>
</evidence>
<protein>
    <recommendedName>
        <fullName evidence="3">PKD domain-containing protein</fullName>
    </recommendedName>
</protein>
<keyword evidence="2" id="KW-1185">Reference proteome</keyword>
<gene>
    <name evidence="1" type="ordered locus">Ngar_c23630</name>
</gene>
<evidence type="ECO:0000313" key="2">
    <source>
        <dbReference type="Proteomes" id="UP000008037"/>
    </source>
</evidence>
<organism evidence="1 2">
    <name type="scientific">Nitrososphaera gargensis (strain Ga9.2)</name>
    <dbReference type="NCBI Taxonomy" id="1237085"/>
    <lineage>
        <taxon>Archaea</taxon>
        <taxon>Nitrososphaerota</taxon>
        <taxon>Nitrososphaeria</taxon>
        <taxon>Nitrososphaerales</taxon>
        <taxon>Nitrososphaeraceae</taxon>
        <taxon>Nitrososphaera</taxon>
    </lineage>
</organism>
<dbReference type="HOGENOM" id="CLU_2271127_0_0_2"/>
<dbReference type="EMBL" id="CP002408">
    <property type="protein sequence ID" value="AFU59288.1"/>
    <property type="molecule type" value="Genomic_DNA"/>
</dbReference>